<dbReference type="RefSeq" id="WP_072642574.1">
    <property type="nucleotide sequence ID" value="NZ_CP018234.1"/>
</dbReference>
<protein>
    <submittedName>
        <fullName evidence="1">Uncharacterized protein</fullName>
    </submittedName>
</protein>
<proteinExistence type="predicted"/>
<evidence type="ECO:0000313" key="1">
    <source>
        <dbReference type="EMBL" id="API57408.1"/>
    </source>
</evidence>
<dbReference type="AlphaFoldDB" id="A0A1L3ZP65"/>
<evidence type="ECO:0000313" key="2">
    <source>
        <dbReference type="Proteomes" id="UP000183050"/>
    </source>
</evidence>
<name>A0A1L3ZP65_RHILE</name>
<geneLocation type="plasmid" evidence="1 2">
    <name>unnamed6</name>
</geneLocation>
<organism evidence="1 2">
    <name type="scientific">Rhizobium leguminosarum</name>
    <dbReference type="NCBI Taxonomy" id="384"/>
    <lineage>
        <taxon>Bacteria</taxon>
        <taxon>Pseudomonadati</taxon>
        <taxon>Pseudomonadota</taxon>
        <taxon>Alphaproteobacteria</taxon>
        <taxon>Hyphomicrobiales</taxon>
        <taxon>Rhizobiaceae</taxon>
        <taxon>Rhizobium/Agrobacterium group</taxon>
        <taxon>Rhizobium</taxon>
    </lineage>
</organism>
<reference evidence="1 2" key="1">
    <citation type="submission" date="2016-11" db="EMBL/GenBank/DDBJ databases">
        <title>Rhizobium leguminosarum bv. viciae strain Vaf12 isolated from Vavilovia formosa root nodules from Russia, Dagestan.</title>
        <authorList>
            <person name="Kimeklis A."/>
        </authorList>
    </citation>
    <scope>NUCLEOTIDE SEQUENCE [LARGE SCALE GENOMIC DNA]</scope>
    <source>
        <strain evidence="1 2">Vaf-108</strain>
        <plasmid evidence="2">Plasmid unnamed6</plasmid>
    </source>
</reference>
<sequence>MTNVILTWFDEPTTAFRFGLDRSIPLRDVGVIQKDILPLFRSTPGLKFVFAGAKFEIEDRSAILAVVDALERAGHTVENKGDIPREIEAPAPKF</sequence>
<dbReference type="Proteomes" id="UP000183050">
    <property type="component" value="Plasmid unnamed6"/>
</dbReference>
<gene>
    <name evidence="1" type="ORF">BMW22_39175</name>
</gene>
<keyword evidence="1" id="KW-0614">Plasmid</keyword>
<accession>A0A1L3ZP65</accession>
<dbReference type="EMBL" id="CP018234">
    <property type="protein sequence ID" value="API57408.1"/>
    <property type="molecule type" value="Genomic_DNA"/>
</dbReference>